<evidence type="ECO:0008006" key="3">
    <source>
        <dbReference type="Google" id="ProtNLM"/>
    </source>
</evidence>
<gene>
    <name evidence="1" type="ORF">COV60_03260</name>
</gene>
<evidence type="ECO:0000313" key="2">
    <source>
        <dbReference type="Proteomes" id="UP000229782"/>
    </source>
</evidence>
<name>A0A2H0N1X9_9BACT</name>
<sequence length="124" mass="14530">MEPAKIVPIEEDSWETVVDFTKIDKKGVSFADVKKSRSRTFGVSDIDKIMKFLKRLTRKELKRVLSVIDDIEKGSIEHLDIKRLSGHKNIFRVRVGDIRILFMQSKTEYRLVSIERRSDTTYNL</sequence>
<comment type="caution">
    <text evidence="1">The sequence shown here is derived from an EMBL/GenBank/DDBJ whole genome shotgun (WGS) entry which is preliminary data.</text>
</comment>
<dbReference type="SUPFAM" id="SSF143011">
    <property type="entry name" value="RelE-like"/>
    <property type="match status" value="1"/>
</dbReference>
<dbReference type="Proteomes" id="UP000229782">
    <property type="component" value="Unassembled WGS sequence"/>
</dbReference>
<proteinExistence type="predicted"/>
<evidence type="ECO:0000313" key="1">
    <source>
        <dbReference type="EMBL" id="PIR02899.1"/>
    </source>
</evidence>
<organism evidence="1 2">
    <name type="scientific">Candidatus Magasanikbacteria bacterium CG11_big_fil_rev_8_21_14_0_20_43_7</name>
    <dbReference type="NCBI Taxonomy" id="1974654"/>
    <lineage>
        <taxon>Bacteria</taxon>
        <taxon>Candidatus Magasanikiibacteriota</taxon>
    </lineage>
</organism>
<dbReference type="InterPro" id="IPR035093">
    <property type="entry name" value="RelE/ParE_toxin_dom_sf"/>
</dbReference>
<reference evidence="1 2" key="1">
    <citation type="submission" date="2017-09" db="EMBL/GenBank/DDBJ databases">
        <title>Depth-based differentiation of microbial function through sediment-hosted aquifers and enrichment of novel symbionts in the deep terrestrial subsurface.</title>
        <authorList>
            <person name="Probst A.J."/>
            <person name="Ladd B."/>
            <person name="Jarett J.K."/>
            <person name="Geller-Mcgrath D.E."/>
            <person name="Sieber C.M."/>
            <person name="Emerson J.B."/>
            <person name="Anantharaman K."/>
            <person name="Thomas B.C."/>
            <person name="Malmstrom R."/>
            <person name="Stieglmeier M."/>
            <person name="Klingl A."/>
            <person name="Woyke T."/>
            <person name="Ryan C.M."/>
            <person name="Banfield J.F."/>
        </authorList>
    </citation>
    <scope>NUCLEOTIDE SEQUENCE [LARGE SCALE GENOMIC DNA]</scope>
    <source>
        <strain evidence="1">CG11_big_fil_rev_8_21_14_0_20_43_7</strain>
    </source>
</reference>
<protein>
    <recommendedName>
        <fullName evidence="3">Type II toxin-antitoxin system RelE/ParE family toxin</fullName>
    </recommendedName>
</protein>
<dbReference type="Gene3D" id="3.30.2310.20">
    <property type="entry name" value="RelE-like"/>
    <property type="match status" value="1"/>
</dbReference>
<dbReference type="AlphaFoldDB" id="A0A2H0N1X9"/>
<accession>A0A2H0N1X9</accession>
<dbReference type="EMBL" id="PCWM01000077">
    <property type="protein sequence ID" value="PIR02899.1"/>
    <property type="molecule type" value="Genomic_DNA"/>
</dbReference>